<dbReference type="Proteomes" id="UP000593591">
    <property type="component" value="Chromosome"/>
</dbReference>
<feature type="signal peptide" evidence="1">
    <location>
        <begin position="1"/>
        <end position="21"/>
    </location>
</feature>
<sequence>MKTRFFLQLIILSTAAAFSHAATQVDFYATESSSQDTGMIQMTTDHFYSQFQTIDGYIVIDHRKDHFSMEEATSNISFYAEIQESPEGGWICTLNAIKAAENKNVSSTKKYESYYMILLDAKPSLENLLSNLSGNSKVSVSQPEQKDNHEDERHTDIEILAGTWAGEEFIDKILILRSGKGVIIYKNGAIMNVSVSIDGSSVHIIQTGRSNASYFPELPRAAALKNAASAPPVEWNLVLTAGGSLEGSKQTLIQNGNSPSEVKKGTVNVVWQRRK</sequence>
<proteinExistence type="predicted"/>
<dbReference type="KEGG" id="trc:DYE49_06390"/>
<dbReference type="AlphaFoldDB" id="A0A7M1XKP8"/>
<gene>
    <name evidence="2" type="ORF">DYE49_06390</name>
</gene>
<organism evidence="2 3">
    <name type="scientific">Treponema rectale</name>
    <dbReference type="NCBI Taxonomy" id="744512"/>
    <lineage>
        <taxon>Bacteria</taxon>
        <taxon>Pseudomonadati</taxon>
        <taxon>Spirochaetota</taxon>
        <taxon>Spirochaetia</taxon>
        <taxon>Spirochaetales</taxon>
        <taxon>Treponemataceae</taxon>
        <taxon>Treponema</taxon>
    </lineage>
</organism>
<evidence type="ECO:0000256" key="1">
    <source>
        <dbReference type="SAM" id="SignalP"/>
    </source>
</evidence>
<accession>A0A7M1XKP8</accession>
<feature type="chain" id="PRO_5032870147" evidence="1">
    <location>
        <begin position="22"/>
        <end position="275"/>
    </location>
</feature>
<evidence type="ECO:0000313" key="2">
    <source>
        <dbReference type="EMBL" id="QOS40103.1"/>
    </source>
</evidence>
<evidence type="ECO:0000313" key="3">
    <source>
        <dbReference type="Proteomes" id="UP000593591"/>
    </source>
</evidence>
<protein>
    <submittedName>
        <fullName evidence="2">Uncharacterized protein</fullName>
    </submittedName>
</protein>
<dbReference type="EMBL" id="CP031517">
    <property type="protein sequence ID" value="QOS40103.1"/>
    <property type="molecule type" value="Genomic_DNA"/>
</dbReference>
<reference evidence="2 3" key="1">
    <citation type="submission" date="2018-08" db="EMBL/GenBank/DDBJ databases">
        <title>The first complete genome of Treponema rectale (CHPAT), a commensal spirochete of the bovine rectum.</title>
        <authorList>
            <person name="Staton G.J."/>
            <person name="Clegg S.R."/>
            <person name="Carter S.D."/>
            <person name="Radford A.D."/>
            <person name="Darby A."/>
            <person name="Hall N."/>
            <person name="Birtles R.J."/>
            <person name="Evans N.J."/>
        </authorList>
    </citation>
    <scope>NUCLEOTIDE SEQUENCE [LARGE SCALE GENOMIC DNA]</scope>
    <source>
        <strain evidence="2 3">CHPA</strain>
    </source>
</reference>
<name>A0A7M1XKP8_9SPIR</name>
<dbReference type="RefSeq" id="WP_425506731.1">
    <property type="nucleotide sequence ID" value="NZ_JACHFR010000001.1"/>
</dbReference>
<keyword evidence="1" id="KW-0732">Signal</keyword>